<dbReference type="RefSeq" id="WP_345283124.1">
    <property type="nucleotide sequence ID" value="NZ_BAABAJ010000008.1"/>
</dbReference>
<gene>
    <name evidence="2" type="ORF">GCM10022244_32450</name>
</gene>
<accession>A0ABP7MHT4</accession>
<organism evidence="2 3">
    <name type="scientific">Streptomyces gulbargensis</name>
    <dbReference type="NCBI Taxonomy" id="364901"/>
    <lineage>
        <taxon>Bacteria</taxon>
        <taxon>Bacillati</taxon>
        <taxon>Actinomycetota</taxon>
        <taxon>Actinomycetes</taxon>
        <taxon>Kitasatosporales</taxon>
        <taxon>Streptomycetaceae</taxon>
        <taxon>Streptomyces</taxon>
    </lineage>
</organism>
<dbReference type="InterPro" id="IPR045684">
    <property type="entry name" value="DUF6191"/>
</dbReference>
<feature type="region of interest" description="Disordered" evidence="1">
    <location>
        <begin position="75"/>
        <end position="95"/>
    </location>
</feature>
<comment type="caution">
    <text evidence="2">The sequence shown here is derived from an EMBL/GenBank/DDBJ whole genome shotgun (WGS) entry which is preliminary data.</text>
</comment>
<dbReference type="Pfam" id="PF19690">
    <property type="entry name" value="DUF6191"/>
    <property type="match status" value="1"/>
</dbReference>
<dbReference type="EMBL" id="BAABAJ010000008">
    <property type="protein sequence ID" value="GAA3920747.1"/>
    <property type="molecule type" value="Genomic_DNA"/>
</dbReference>
<protein>
    <recommendedName>
        <fullName evidence="4">Secreted protein</fullName>
    </recommendedName>
</protein>
<dbReference type="Proteomes" id="UP001501000">
    <property type="component" value="Unassembled WGS sequence"/>
</dbReference>
<evidence type="ECO:0000313" key="2">
    <source>
        <dbReference type="EMBL" id="GAA3920747.1"/>
    </source>
</evidence>
<evidence type="ECO:0008006" key="4">
    <source>
        <dbReference type="Google" id="ProtNLM"/>
    </source>
</evidence>
<reference evidence="3" key="1">
    <citation type="journal article" date="2019" name="Int. J. Syst. Evol. Microbiol.">
        <title>The Global Catalogue of Microorganisms (GCM) 10K type strain sequencing project: providing services to taxonomists for standard genome sequencing and annotation.</title>
        <authorList>
            <consortium name="The Broad Institute Genomics Platform"/>
            <consortium name="The Broad Institute Genome Sequencing Center for Infectious Disease"/>
            <person name="Wu L."/>
            <person name="Ma J."/>
        </authorList>
    </citation>
    <scope>NUCLEOTIDE SEQUENCE [LARGE SCALE GENOMIC DNA]</scope>
    <source>
        <strain evidence="3">JCM 16956</strain>
    </source>
</reference>
<evidence type="ECO:0000313" key="3">
    <source>
        <dbReference type="Proteomes" id="UP001501000"/>
    </source>
</evidence>
<name>A0ABP7MHT4_9ACTN</name>
<keyword evidence="3" id="KW-1185">Reference proteome</keyword>
<evidence type="ECO:0000256" key="1">
    <source>
        <dbReference type="SAM" id="MobiDB-lite"/>
    </source>
</evidence>
<proteinExistence type="predicted"/>
<sequence length="95" mass="10406">MHVIAFMTLPLVIVLAAPAFVDRSLPRACRAGVLPWRNGARQGRIAATGFEQLHPSLAAGKQRELEERRTSLVVPDHEDNGAPPHRTAVVALPRR</sequence>